<evidence type="ECO:0000256" key="2">
    <source>
        <dbReference type="ARBA" id="ARBA00022963"/>
    </source>
</evidence>
<dbReference type="STRING" id="449.LHA_0527"/>
<dbReference type="InterPro" id="IPR016035">
    <property type="entry name" value="Acyl_Trfase/lysoPLipase"/>
</dbReference>
<dbReference type="AlphaFoldDB" id="A0A0A8UQ70"/>
<dbReference type="Proteomes" id="UP000032803">
    <property type="component" value="Chromosome I"/>
</dbReference>
<evidence type="ECO:0000256" key="4">
    <source>
        <dbReference type="PROSITE-ProRule" id="PRU01161"/>
    </source>
</evidence>
<comment type="caution">
    <text evidence="4">Lacks conserved residue(s) required for the propagation of feature annotation.</text>
</comment>
<dbReference type="PANTHER" id="PTHR14226:SF76">
    <property type="entry name" value="NTE FAMILY PROTEIN RSSA"/>
    <property type="match status" value="1"/>
</dbReference>
<sequence length="358" mass="39356">MIVAGCTKIEFPYGSKILLKVYHKLRSYLFHRFMQAKAGDNMERPKIGLVLGSGSARGLAHIGVIRELANMGIRPDLVTGSSIGAVVGGAYASGHLDEFEEWICTLRRVDILKLLDVRMAGGGFIQGKPLMIAIEKRIGNPNIEDLEVTFGCVATSLLNGKEHWLRDGSLLNAVRSSIALPGIFAPIALKHDIMVDGGLVNPVPISLARAMGADYIIAVNLNSDLIGRHFSLHHSDAADNQGNKKKLEYAEKHDPNIAMWASKLKADFGIRLDSFISSLHKKKIHEPGLFDVIASSINIMQDRITNSRVAEDPPDVLITPKLGYIGLMEFDRAQETIQEGHEATRRVKDTLEKLKHKS</sequence>
<evidence type="ECO:0000256" key="3">
    <source>
        <dbReference type="ARBA" id="ARBA00023098"/>
    </source>
</evidence>
<dbReference type="PATRIC" id="fig|449.7.peg.2631"/>
<accession>A0A0A8UQ70</accession>
<dbReference type="Gene3D" id="3.40.1090.10">
    <property type="entry name" value="Cytosolic phospholipase A2 catalytic domain"/>
    <property type="match status" value="2"/>
</dbReference>
<dbReference type="InterPro" id="IPR002641">
    <property type="entry name" value="PNPLA_dom"/>
</dbReference>
<feature type="short sequence motif" description="DGA/G" evidence="4">
    <location>
        <begin position="196"/>
        <end position="198"/>
    </location>
</feature>
<evidence type="ECO:0000259" key="5">
    <source>
        <dbReference type="PROSITE" id="PS51635"/>
    </source>
</evidence>
<name>A0A0A8UQ70_LEGHA</name>
<feature type="active site" description="Proton acceptor" evidence="4">
    <location>
        <position position="196"/>
    </location>
</feature>
<dbReference type="InterPro" id="IPR050301">
    <property type="entry name" value="NTE"/>
</dbReference>
<proteinExistence type="predicted"/>
<evidence type="ECO:0000256" key="1">
    <source>
        <dbReference type="ARBA" id="ARBA00022801"/>
    </source>
</evidence>
<keyword evidence="7" id="KW-1185">Reference proteome</keyword>
<feature type="domain" description="PNPLA" evidence="5">
    <location>
        <begin position="49"/>
        <end position="209"/>
    </location>
</feature>
<dbReference type="KEGG" id="lha:LHA_0527"/>
<dbReference type="HOGENOM" id="CLU_047251_2_0_6"/>
<reference evidence="7" key="1">
    <citation type="submission" date="2014-09" db="EMBL/GenBank/DDBJ databases">
        <authorList>
            <person name="Gomez-Valero L."/>
        </authorList>
    </citation>
    <scope>NUCLEOTIDE SEQUENCE [LARGE SCALE GENOMIC DNA]</scope>
    <source>
        <strain evidence="7">ATCC35250</strain>
    </source>
</reference>
<feature type="short sequence motif" description="GXSXG" evidence="4">
    <location>
        <begin position="80"/>
        <end position="84"/>
    </location>
</feature>
<keyword evidence="1 4" id="KW-0378">Hydrolase</keyword>
<keyword evidence="3 4" id="KW-0443">Lipid metabolism</keyword>
<protein>
    <submittedName>
        <fullName evidence="6">Patatin-like phospholipase family protein</fullName>
    </submittedName>
</protein>
<dbReference type="Pfam" id="PF01734">
    <property type="entry name" value="Patatin"/>
    <property type="match status" value="1"/>
</dbReference>
<dbReference type="PANTHER" id="PTHR14226">
    <property type="entry name" value="NEUROPATHY TARGET ESTERASE/SWISS CHEESE D.MELANOGASTER"/>
    <property type="match status" value="1"/>
</dbReference>
<dbReference type="GO" id="GO:0016787">
    <property type="term" value="F:hydrolase activity"/>
    <property type="evidence" value="ECO:0007669"/>
    <property type="project" value="UniProtKB-UniRule"/>
</dbReference>
<dbReference type="SUPFAM" id="SSF52151">
    <property type="entry name" value="FabD/lysophospholipase-like"/>
    <property type="match status" value="1"/>
</dbReference>
<dbReference type="RefSeq" id="WP_231861963.1">
    <property type="nucleotide sequence ID" value="NZ_LN681225.1"/>
</dbReference>
<dbReference type="PROSITE" id="PS51635">
    <property type="entry name" value="PNPLA"/>
    <property type="match status" value="1"/>
</dbReference>
<evidence type="ECO:0000313" key="6">
    <source>
        <dbReference type="EMBL" id="CEK09621.1"/>
    </source>
</evidence>
<dbReference type="EMBL" id="LN681225">
    <property type="protein sequence ID" value="CEK09621.1"/>
    <property type="molecule type" value="Genomic_DNA"/>
</dbReference>
<feature type="active site" description="Nucleophile" evidence="4">
    <location>
        <position position="82"/>
    </location>
</feature>
<organism evidence="6 7">
    <name type="scientific">Legionella hackeliae</name>
    <dbReference type="NCBI Taxonomy" id="449"/>
    <lineage>
        <taxon>Bacteria</taxon>
        <taxon>Pseudomonadati</taxon>
        <taxon>Pseudomonadota</taxon>
        <taxon>Gammaproteobacteria</taxon>
        <taxon>Legionellales</taxon>
        <taxon>Legionellaceae</taxon>
        <taxon>Legionella</taxon>
    </lineage>
</organism>
<dbReference type="GO" id="GO:0016042">
    <property type="term" value="P:lipid catabolic process"/>
    <property type="evidence" value="ECO:0007669"/>
    <property type="project" value="UniProtKB-UniRule"/>
</dbReference>
<evidence type="ECO:0000313" key="7">
    <source>
        <dbReference type="Proteomes" id="UP000032803"/>
    </source>
</evidence>
<keyword evidence="2 4" id="KW-0442">Lipid degradation</keyword>
<gene>
    <name evidence="6" type="ORF">LHA_0527</name>
</gene>